<dbReference type="SMART" id="SM00220">
    <property type="entry name" value="S_TKc"/>
    <property type="match status" value="1"/>
</dbReference>
<dbReference type="InterPro" id="IPR045274">
    <property type="entry name" value="WAK-like"/>
</dbReference>
<dbReference type="InterPro" id="IPR008271">
    <property type="entry name" value="Ser/Thr_kinase_AS"/>
</dbReference>
<dbReference type="GO" id="GO:0005886">
    <property type="term" value="C:plasma membrane"/>
    <property type="evidence" value="ECO:0007669"/>
    <property type="project" value="TreeGrafter"/>
</dbReference>
<evidence type="ECO:0000256" key="11">
    <source>
        <dbReference type="ARBA" id="ARBA00023180"/>
    </source>
</evidence>
<dbReference type="Proteomes" id="UP000324705">
    <property type="component" value="Chromosome 5A"/>
</dbReference>
<dbReference type="Pfam" id="PF07645">
    <property type="entry name" value="EGF_CA"/>
    <property type="match status" value="1"/>
</dbReference>
<dbReference type="AlphaFoldDB" id="A0A9R0U154"/>
<dbReference type="OMA" id="QKAYDRE"/>
<keyword evidence="5 14" id="KW-0732">Signal</keyword>
<dbReference type="InterPro" id="IPR000719">
    <property type="entry name" value="Prot_kinase_dom"/>
</dbReference>
<dbReference type="InterPro" id="IPR000742">
    <property type="entry name" value="EGF"/>
</dbReference>
<dbReference type="CDD" id="cd14066">
    <property type="entry name" value="STKc_IRAK"/>
    <property type="match status" value="1"/>
</dbReference>
<dbReference type="Gene3D" id="3.30.200.20">
    <property type="entry name" value="Phosphorylase Kinase, domain 1"/>
    <property type="match status" value="1"/>
</dbReference>
<dbReference type="PROSITE" id="PS00010">
    <property type="entry name" value="ASX_HYDROXYL"/>
    <property type="match status" value="1"/>
</dbReference>
<keyword evidence="9 13" id="KW-0067">ATP-binding</keyword>
<dbReference type="SUPFAM" id="SSF57196">
    <property type="entry name" value="EGF/Laminin"/>
    <property type="match status" value="1"/>
</dbReference>
<evidence type="ECO:0000256" key="12">
    <source>
        <dbReference type="PROSITE-ProRule" id="PRU00076"/>
    </source>
</evidence>
<dbReference type="InterPro" id="IPR025287">
    <property type="entry name" value="WAK_GUB"/>
</dbReference>
<organism evidence="17 18">
    <name type="scientific">Triticum turgidum subsp. durum</name>
    <name type="common">Durum wheat</name>
    <name type="synonym">Triticum durum</name>
    <dbReference type="NCBI Taxonomy" id="4567"/>
    <lineage>
        <taxon>Eukaryota</taxon>
        <taxon>Viridiplantae</taxon>
        <taxon>Streptophyta</taxon>
        <taxon>Embryophyta</taxon>
        <taxon>Tracheophyta</taxon>
        <taxon>Spermatophyta</taxon>
        <taxon>Magnoliopsida</taxon>
        <taxon>Liliopsida</taxon>
        <taxon>Poales</taxon>
        <taxon>Poaceae</taxon>
        <taxon>BOP clade</taxon>
        <taxon>Pooideae</taxon>
        <taxon>Triticodae</taxon>
        <taxon>Triticeae</taxon>
        <taxon>Triticinae</taxon>
        <taxon>Triticum</taxon>
    </lineage>
</organism>
<evidence type="ECO:0000259" key="16">
    <source>
        <dbReference type="PROSITE" id="PS50026"/>
    </source>
</evidence>
<sequence length="733" mass="80858">MLLYLNGGSAWLPCVPSNYSSTMSTAAFLLPALLLLPSLLAATATAEGRTITVSPTCQGSCGGVDIPYPFGIGAGCFRKGFEINCTDAGVPLLTNTSIQVVNLSVDPPESRVLLPIRWQCYQVNDSDVNKVVRNMNDTSFFNPEKNVPIDGVYRISNKHNVLFVLGCATIGIVMTFKGQTLAYSSGCMSFCRSATAAQDGQCAGAGCCKVAIQPEVTSVVFEFPNIRKEMPQMLNYSPCDYAFIVDEDNYTFQSSDLRHMDRTRTMPARLDWAIREMPSCADAKDAADQYACKSNHSECVNSTNGTGYACKCSQGYEGNPYLVGESGCADINECNDPGKYPCLQPGECANNEGSYDCPCPPGYRNHDAKIEKCTLLPSSFPLAAKISIGIISGSSLLLVALLSKLLRLQRRRTKGLFKKNGGLVLRDVRTLNIFTKKEINKITKNQSEVLGKGCFGKVYKGILPDGTTVAVKTSIKINKVRKEEFTKEVEIQSQMIHKNIIKLIGCCLEVDVPMLVYEFAANGSLQDILHGNTRLSNFPLDLRLDIAIDAAEGLSYMHSSTSRTIRHGDVKPANILLDEKYMPKISDFGTSKFLTKDKNHTGLVVGSMEYIDPMFRETGQLTQKSDVYNFGVVLLELITRKPIVYDGNHRLIVDFCDVYKKENSGEAMFDKDIATEEDTYILEEIGRLAVKCLANVVEDRPEMKEVAERLAMLRRARKTGNINNKSPNYFEEI</sequence>
<dbReference type="Pfam" id="PF13947">
    <property type="entry name" value="GUB_WAK_bind"/>
    <property type="match status" value="1"/>
</dbReference>
<evidence type="ECO:0000256" key="5">
    <source>
        <dbReference type="ARBA" id="ARBA00022729"/>
    </source>
</evidence>
<keyword evidence="7 13" id="KW-0547">Nucleotide-binding</keyword>
<evidence type="ECO:0000256" key="4">
    <source>
        <dbReference type="ARBA" id="ARBA00022679"/>
    </source>
</evidence>
<dbReference type="SMART" id="SM00181">
    <property type="entry name" value="EGF"/>
    <property type="match status" value="2"/>
</dbReference>
<dbReference type="Pfam" id="PF00069">
    <property type="entry name" value="Pkinase"/>
    <property type="match status" value="1"/>
</dbReference>
<feature type="signal peptide" evidence="14">
    <location>
        <begin position="1"/>
        <end position="48"/>
    </location>
</feature>
<keyword evidence="6" id="KW-0677">Repeat</keyword>
<feature type="binding site" evidence="13">
    <location>
        <position position="472"/>
    </location>
    <ligand>
        <name>ATP</name>
        <dbReference type="ChEBI" id="CHEBI:30616"/>
    </ligand>
</feature>
<dbReference type="GO" id="GO:0030247">
    <property type="term" value="F:polysaccharide binding"/>
    <property type="evidence" value="ECO:0007669"/>
    <property type="project" value="InterPro"/>
</dbReference>
<evidence type="ECO:0000256" key="9">
    <source>
        <dbReference type="ARBA" id="ARBA00022840"/>
    </source>
</evidence>
<dbReference type="FunFam" id="1.10.510.10:FF:000606">
    <property type="entry name" value="Wall-associated receptor kinase 3"/>
    <property type="match status" value="1"/>
</dbReference>
<dbReference type="InterPro" id="IPR000152">
    <property type="entry name" value="EGF-type_Asp/Asn_hydroxyl_site"/>
</dbReference>
<evidence type="ECO:0000313" key="18">
    <source>
        <dbReference type="Proteomes" id="UP000324705"/>
    </source>
</evidence>
<dbReference type="EMBL" id="LT934119">
    <property type="protein sequence ID" value="VAI23908.1"/>
    <property type="molecule type" value="Genomic_DNA"/>
</dbReference>
<dbReference type="PROSITE" id="PS01187">
    <property type="entry name" value="EGF_CA"/>
    <property type="match status" value="1"/>
</dbReference>
<keyword evidence="18" id="KW-1185">Reference proteome</keyword>
<dbReference type="InterPro" id="IPR018097">
    <property type="entry name" value="EGF_Ca-bd_CS"/>
</dbReference>
<dbReference type="InterPro" id="IPR017441">
    <property type="entry name" value="Protein_kinase_ATP_BS"/>
</dbReference>
<protein>
    <recommendedName>
        <fullName evidence="19">Protein kinase domain-containing protein</fullName>
    </recommendedName>
</protein>
<comment type="caution">
    <text evidence="12">Lacks conserved residue(s) required for the propagation of feature annotation.</text>
</comment>
<dbReference type="FunFam" id="2.10.25.10:FF:000038">
    <property type="entry name" value="Fibrillin 2"/>
    <property type="match status" value="1"/>
</dbReference>
<proteinExistence type="predicted"/>
<evidence type="ECO:0000256" key="6">
    <source>
        <dbReference type="ARBA" id="ARBA00022737"/>
    </source>
</evidence>
<evidence type="ECO:0000256" key="10">
    <source>
        <dbReference type="ARBA" id="ARBA00023157"/>
    </source>
</evidence>
<dbReference type="PROSITE" id="PS50026">
    <property type="entry name" value="EGF_3"/>
    <property type="match status" value="1"/>
</dbReference>
<dbReference type="GO" id="GO:0005509">
    <property type="term" value="F:calcium ion binding"/>
    <property type="evidence" value="ECO:0007669"/>
    <property type="project" value="InterPro"/>
</dbReference>
<keyword evidence="2" id="KW-0723">Serine/threonine-protein kinase</keyword>
<evidence type="ECO:0000256" key="14">
    <source>
        <dbReference type="SAM" id="SignalP"/>
    </source>
</evidence>
<keyword evidence="4" id="KW-0808">Transferase</keyword>
<gene>
    <name evidence="17" type="ORF">TRITD_5Av1G228440</name>
</gene>
<dbReference type="InterPro" id="IPR011009">
    <property type="entry name" value="Kinase-like_dom_sf"/>
</dbReference>
<evidence type="ECO:0000259" key="15">
    <source>
        <dbReference type="PROSITE" id="PS50011"/>
    </source>
</evidence>
<dbReference type="SUPFAM" id="SSF56112">
    <property type="entry name" value="Protein kinase-like (PK-like)"/>
    <property type="match status" value="1"/>
</dbReference>
<evidence type="ECO:0000313" key="17">
    <source>
        <dbReference type="EMBL" id="VAI23908.1"/>
    </source>
</evidence>
<dbReference type="InterPro" id="IPR049883">
    <property type="entry name" value="NOTCH1_EGF-like"/>
</dbReference>
<feature type="domain" description="EGF-like" evidence="16">
    <location>
        <begin position="330"/>
        <end position="369"/>
    </location>
</feature>
<dbReference type="GO" id="GO:0004674">
    <property type="term" value="F:protein serine/threonine kinase activity"/>
    <property type="evidence" value="ECO:0007669"/>
    <property type="project" value="UniProtKB-KW"/>
</dbReference>
<dbReference type="SMART" id="SM00179">
    <property type="entry name" value="EGF_CA"/>
    <property type="match status" value="1"/>
</dbReference>
<reference evidence="17 18" key="1">
    <citation type="submission" date="2017-09" db="EMBL/GenBank/DDBJ databases">
        <authorList>
            <consortium name="International Durum Wheat Genome Sequencing Consortium (IDWGSC)"/>
            <person name="Milanesi L."/>
        </authorList>
    </citation>
    <scope>NUCLEOTIDE SEQUENCE [LARGE SCALE GENOMIC DNA]</scope>
    <source>
        <strain evidence="18">cv. Svevo</strain>
    </source>
</reference>
<evidence type="ECO:0000256" key="2">
    <source>
        <dbReference type="ARBA" id="ARBA00022527"/>
    </source>
</evidence>
<dbReference type="Gene3D" id="1.10.510.10">
    <property type="entry name" value="Transferase(Phosphotransferase) domain 1"/>
    <property type="match status" value="1"/>
</dbReference>
<comment type="subcellular location">
    <subcellularLocation>
        <location evidence="1">Membrane</location>
        <topology evidence="1">Single-pass type I membrane protein</topology>
    </subcellularLocation>
</comment>
<dbReference type="FunFam" id="3.30.200.20:FF:000581">
    <property type="entry name" value="Wall-associated receptor kinase 3"/>
    <property type="match status" value="1"/>
</dbReference>
<evidence type="ECO:0000256" key="13">
    <source>
        <dbReference type="PROSITE-ProRule" id="PRU10141"/>
    </source>
</evidence>
<evidence type="ECO:0008006" key="19">
    <source>
        <dbReference type="Google" id="ProtNLM"/>
    </source>
</evidence>
<evidence type="ECO:0000256" key="8">
    <source>
        <dbReference type="ARBA" id="ARBA00022777"/>
    </source>
</evidence>
<dbReference type="InterPro" id="IPR001881">
    <property type="entry name" value="EGF-like_Ca-bd_dom"/>
</dbReference>
<accession>A0A9R0U154</accession>
<keyword evidence="10" id="KW-1015">Disulfide bond</keyword>
<evidence type="ECO:0000256" key="1">
    <source>
        <dbReference type="ARBA" id="ARBA00004479"/>
    </source>
</evidence>
<dbReference type="GO" id="GO:0005524">
    <property type="term" value="F:ATP binding"/>
    <property type="evidence" value="ECO:0007669"/>
    <property type="project" value="UniProtKB-UniRule"/>
</dbReference>
<dbReference type="Gramene" id="TRITD5Av1G228440.1">
    <property type="protein sequence ID" value="TRITD5Av1G228440.1"/>
    <property type="gene ID" value="TRITD5Av1G228440"/>
</dbReference>
<keyword evidence="11" id="KW-0325">Glycoprotein</keyword>
<keyword evidence="3 12" id="KW-0245">EGF-like domain</keyword>
<evidence type="ECO:0000256" key="3">
    <source>
        <dbReference type="ARBA" id="ARBA00022536"/>
    </source>
</evidence>
<dbReference type="PROSITE" id="PS00107">
    <property type="entry name" value="PROTEIN_KINASE_ATP"/>
    <property type="match status" value="1"/>
</dbReference>
<feature type="chain" id="PRO_5040232333" description="Protein kinase domain-containing protein" evidence="14">
    <location>
        <begin position="49"/>
        <end position="733"/>
    </location>
</feature>
<keyword evidence="8" id="KW-0418">Kinase</keyword>
<dbReference type="GO" id="GO:0007166">
    <property type="term" value="P:cell surface receptor signaling pathway"/>
    <property type="evidence" value="ECO:0007669"/>
    <property type="project" value="InterPro"/>
</dbReference>
<evidence type="ECO:0000256" key="7">
    <source>
        <dbReference type="ARBA" id="ARBA00022741"/>
    </source>
</evidence>
<dbReference type="PANTHER" id="PTHR27005">
    <property type="entry name" value="WALL-ASSOCIATED RECEPTOR KINASE-LIKE 21"/>
    <property type="match status" value="1"/>
</dbReference>
<feature type="domain" description="Protein kinase" evidence="15">
    <location>
        <begin position="444"/>
        <end position="713"/>
    </location>
</feature>
<dbReference type="CDD" id="cd00054">
    <property type="entry name" value="EGF_CA"/>
    <property type="match status" value="1"/>
</dbReference>
<dbReference type="PROSITE" id="PS00108">
    <property type="entry name" value="PROTEIN_KINASE_ST"/>
    <property type="match status" value="1"/>
</dbReference>
<dbReference type="PROSITE" id="PS50011">
    <property type="entry name" value="PROTEIN_KINASE_DOM"/>
    <property type="match status" value="1"/>
</dbReference>
<name>A0A9R0U154_TRITD</name>
<dbReference type="Gene3D" id="2.10.25.10">
    <property type="entry name" value="Laminin"/>
    <property type="match status" value="2"/>
</dbReference>
<dbReference type="PANTHER" id="PTHR27005:SF416">
    <property type="entry name" value="PROTEIN KINASE DOMAIN-CONTAINING PROTEIN"/>
    <property type="match status" value="1"/>
</dbReference>